<dbReference type="PANTHER" id="PTHR48062:SF21">
    <property type="entry name" value="RECEPTOR-LIKE PROTEIN 12"/>
    <property type="match status" value="1"/>
</dbReference>
<name>A0ABR2GHC8_9ROSI</name>
<feature type="signal peptide" evidence="11">
    <location>
        <begin position="1"/>
        <end position="25"/>
    </location>
</feature>
<dbReference type="InterPro" id="IPR013210">
    <property type="entry name" value="LRR_N_plant-typ"/>
</dbReference>
<evidence type="ECO:0000259" key="12">
    <source>
        <dbReference type="Pfam" id="PF08263"/>
    </source>
</evidence>
<evidence type="ECO:0000256" key="1">
    <source>
        <dbReference type="ARBA" id="ARBA00004251"/>
    </source>
</evidence>
<evidence type="ECO:0000256" key="5">
    <source>
        <dbReference type="ARBA" id="ARBA00022737"/>
    </source>
</evidence>
<dbReference type="InterPro" id="IPR032675">
    <property type="entry name" value="LRR_dom_sf"/>
</dbReference>
<evidence type="ECO:0000256" key="6">
    <source>
        <dbReference type="ARBA" id="ARBA00022989"/>
    </source>
</evidence>
<keyword evidence="11" id="KW-0732">Signal</keyword>
<reference evidence="13 14" key="1">
    <citation type="journal article" date="2024" name="G3 (Bethesda)">
        <title>Genome assembly of Hibiscus sabdariffa L. provides insights into metabolisms of medicinal natural products.</title>
        <authorList>
            <person name="Kim T."/>
        </authorList>
    </citation>
    <scope>NUCLEOTIDE SEQUENCE [LARGE SCALE GENOMIC DNA]</scope>
    <source>
        <strain evidence="13">TK-2024</strain>
        <tissue evidence="13">Old leaves</tissue>
    </source>
</reference>
<evidence type="ECO:0000313" key="13">
    <source>
        <dbReference type="EMBL" id="KAK8602120.1"/>
    </source>
</evidence>
<keyword evidence="6 10" id="KW-1133">Transmembrane helix</keyword>
<evidence type="ECO:0000256" key="11">
    <source>
        <dbReference type="SAM" id="SignalP"/>
    </source>
</evidence>
<evidence type="ECO:0000256" key="2">
    <source>
        <dbReference type="ARBA" id="ARBA00009592"/>
    </source>
</evidence>
<feature type="domain" description="Leucine-rich repeat-containing N-terminal plant-type" evidence="12">
    <location>
        <begin position="28"/>
        <end position="66"/>
    </location>
</feature>
<keyword evidence="4 10" id="KW-0812">Transmembrane</keyword>
<keyword evidence="8" id="KW-0675">Receptor</keyword>
<comment type="caution">
    <text evidence="13">The sequence shown here is derived from an EMBL/GenBank/DDBJ whole genome shotgun (WGS) entry which is preliminary data.</text>
</comment>
<dbReference type="SUPFAM" id="SSF52047">
    <property type="entry name" value="RNI-like"/>
    <property type="match status" value="1"/>
</dbReference>
<keyword evidence="7 10" id="KW-0472">Membrane</keyword>
<keyword evidence="3" id="KW-0433">Leucine-rich repeat</keyword>
<dbReference type="Proteomes" id="UP001472677">
    <property type="component" value="Unassembled WGS sequence"/>
</dbReference>
<evidence type="ECO:0000256" key="7">
    <source>
        <dbReference type="ARBA" id="ARBA00023136"/>
    </source>
</evidence>
<dbReference type="Gene3D" id="3.80.10.10">
    <property type="entry name" value="Ribonuclease Inhibitor"/>
    <property type="match status" value="6"/>
</dbReference>
<dbReference type="Pfam" id="PF08263">
    <property type="entry name" value="LRRNT_2"/>
    <property type="match status" value="1"/>
</dbReference>
<keyword evidence="14" id="KW-1185">Reference proteome</keyword>
<accession>A0ABR2GHC8</accession>
<proteinExistence type="inferred from homology"/>
<comment type="subcellular location">
    <subcellularLocation>
        <location evidence="1">Cell membrane</location>
        <topology evidence="1">Single-pass type I membrane protein</topology>
    </subcellularLocation>
</comment>
<feature type="transmembrane region" description="Helical" evidence="10">
    <location>
        <begin position="1097"/>
        <end position="1118"/>
    </location>
</feature>
<keyword evidence="5" id="KW-0677">Repeat</keyword>
<dbReference type="PROSITE" id="PS51450">
    <property type="entry name" value="LRR"/>
    <property type="match status" value="1"/>
</dbReference>
<sequence>MDLRLLRLLLVVLLVGGGWWSHCHGCWDQERTALMHLKPYFDLYVDGVSKWGQRANCCEWAGVHCDISTGRLTRLFLNSSDYELIHGFFYDPMVYETLSGWVKRKEWYLNVSLFLPFQELNTLSLSGQNIAGFVNHQEKGESALSKLEVLDLSSNLFNNSVFSFLGLLPNLKSSNISWNRLEGSIRIKELNALNNLEELIMRHNQVIEFLPSQDDELELRLMNLKALDLFGNPLNSSILASIGRLSNLRSLSLTFGVFNFTGWIDFTELKALTHLEDLTLYLYNDSFILLATDSFPYIDCRLPLHSLGLFPSLKTVALVGFNIEGTIMTSQSNETVLRLMNLKSLTLGVSNFQGSIALTELNGLVHLEDLSLHCYDYDDSSLTTTGRPCSLPLQSLGLFSSLKTVELHGFDIEGTTRTSQSEWHSNFTNLEELRLYNSSLQTNILGSIQQFTSLRRLILMGCEMNESLNILEGLCEMINLQELLLNYNNLKGNLPECFSNLASLETLDLSSNQFSGNIYALKSLASLQNLGLADNHFRIPISLGPFFNLSKLKFISAGNNIICDEPLILSLAPRFQLEFISLSCCGEVGSFPEFLYHQHDLQSLDLSNIFFKGNQFPNWLLDNNTKLERMHLSNSSLSGPLQLPLALHTHLSYLDISNNFFNGSIPTEIGEQLPSLVFLNLSKTQSIGSIPSSFDHMTSLRVLDLSNNKLEGKIFSGNYKLPNLRVLKLDGNNFSGRISDSLSKSPFLLTLDVSNNRLSGMIPRWMGKMSYLERIILANNHLQGTIPNEFCRLDLVFLDLSVNNISGIIPSCFNPSRIRQVYLAKNRLQGTLPNTLCNSSTLVTLDIRENFLGGNIPSWIGRLSNLSFLLLSKNNFQGEIPKQLCNLNHLSMIDFSHNNLSGQIPPCLKLTTLGDVDYVNESMTGTSVFSLDEPIDFLIKNVYNSYRGRNIQLVSGIDLSCNKLVGEIPYQIGNFHKILVLNLSHNSLTGPIPPTFANLKQIESLDLSYNKLSGNIPPQLVELTFLAYFNVSFNNLTGRIPPSVAQFGTFNEDSYRGNPFLCIEPLPKLADTGPFPLEPNSSTDNDEDYGFIDMGEFHLTFIVSYTIMLLTVVVVLYINPYWRRVWFYYAETAISFCYYFVLDNVFPKRFHCENL</sequence>
<protein>
    <recommendedName>
        <fullName evidence="12">Leucine-rich repeat-containing N-terminal plant-type domain-containing protein</fullName>
    </recommendedName>
</protein>
<dbReference type="InterPro" id="IPR003591">
    <property type="entry name" value="Leu-rich_rpt_typical-subtyp"/>
</dbReference>
<dbReference type="Pfam" id="PF00560">
    <property type="entry name" value="LRR_1"/>
    <property type="match status" value="4"/>
</dbReference>
<evidence type="ECO:0000256" key="10">
    <source>
        <dbReference type="SAM" id="Phobius"/>
    </source>
</evidence>
<keyword evidence="9" id="KW-0325">Glycoprotein</keyword>
<evidence type="ECO:0000256" key="9">
    <source>
        <dbReference type="ARBA" id="ARBA00023180"/>
    </source>
</evidence>
<evidence type="ECO:0000256" key="4">
    <source>
        <dbReference type="ARBA" id="ARBA00022692"/>
    </source>
</evidence>
<gene>
    <name evidence="13" type="ORF">V6N12_051938</name>
</gene>
<dbReference type="InterPro" id="IPR051502">
    <property type="entry name" value="RLP_Defense_Trigger"/>
</dbReference>
<organism evidence="13 14">
    <name type="scientific">Hibiscus sabdariffa</name>
    <name type="common">roselle</name>
    <dbReference type="NCBI Taxonomy" id="183260"/>
    <lineage>
        <taxon>Eukaryota</taxon>
        <taxon>Viridiplantae</taxon>
        <taxon>Streptophyta</taxon>
        <taxon>Embryophyta</taxon>
        <taxon>Tracheophyta</taxon>
        <taxon>Spermatophyta</taxon>
        <taxon>Magnoliopsida</taxon>
        <taxon>eudicotyledons</taxon>
        <taxon>Gunneridae</taxon>
        <taxon>Pentapetalae</taxon>
        <taxon>rosids</taxon>
        <taxon>malvids</taxon>
        <taxon>Malvales</taxon>
        <taxon>Malvaceae</taxon>
        <taxon>Malvoideae</taxon>
        <taxon>Hibiscus</taxon>
    </lineage>
</organism>
<dbReference type="EMBL" id="JBBPBM010000001">
    <property type="protein sequence ID" value="KAK8602120.1"/>
    <property type="molecule type" value="Genomic_DNA"/>
</dbReference>
<feature type="chain" id="PRO_5046424391" description="Leucine-rich repeat-containing N-terminal plant-type domain-containing protein" evidence="11">
    <location>
        <begin position="26"/>
        <end position="1155"/>
    </location>
</feature>
<evidence type="ECO:0000256" key="8">
    <source>
        <dbReference type="ARBA" id="ARBA00023170"/>
    </source>
</evidence>
<feature type="transmembrane region" description="Helical" evidence="10">
    <location>
        <begin position="1125"/>
        <end position="1141"/>
    </location>
</feature>
<dbReference type="PRINTS" id="PR00019">
    <property type="entry name" value="LEURICHRPT"/>
</dbReference>
<dbReference type="PANTHER" id="PTHR48062">
    <property type="entry name" value="RECEPTOR-LIKE PROTEIN 14"/>
    <property type="match status" value="1"/>
</dbReference>
<dbReference type="InterPro" id="IPR001611">
    <property type="entry name" value="Leu-rich_rpt"/>
</dbReference>
<dbReference type="SUPFAM" id="SSF52058">
    <property type="entry name" value="L domain-like"/>
    <property type="match status" value="2"/>
</dbReference>
<evidence type="ECO:0000313" key="14">
    <source>
        <dbReference type="Proteomes" id="UP001472677"/>
    </source>
</evidence>
<evidence type="ECO:0000256" key="3">
    <source>
        <dbReference type="ARBA" id="ARBA00022614"/>
    </source>
</evidence>
<dbReference type="Pfam" id="PF13855">
    <property type="entry name" value="LRR_8"/>
    <property type="match status" value="4"/>
</dbReference>
<dbReference type="SMART" id="SM00369">
    <property type="entry name" value="LRR_TYP"/>
    <property type="match status" value="8"/>
</dbReference>
<comment type="similarity">
    <text evidence="2">Belongs to the RLP family.</text>
</comment>